<feature type="compositionally biased region" description="Low complexity" evidence="1">
    <location>
        <begin position="39"/>
        <end position="53"/>
    </location>
</feature>
<dbReference type="EMBL" id="BAAAGX010000042">
    <property type="protein sequence ID" value="GAA0280326.1"/>
    <property type="molecule type" value="Genomic_DNA"/>
</dbReference>
<keyword evidence="2" id="KW-0472">Membrane</keyword>
<name>A0ABP3EWE4_9ACTN</name>
<keyword evidence="2" id="KW-1133">Transmembrane helix</keyword>
<protein>
    <submittedName>
        <fullName evidence="3">Uncharacterized protein</fullName>
    </submittedName>
</protein>
<feature type="region of interest" description="Disordered" evidence="1">
    <location>
        <begin position="1"/>
        <end position="122"/>
    </location>
</feature>
<evidence type="ECO:0000256" key="1">
    <source>
        <dbReference type="SAM" id="MobiDB-lite"/>
    </source>
</evidence>
<evidence type="ECO:0000256" key="2">
    <source>
        <dbReference type="SAM" id="Phobius"/>
    </source>
</evidence>
<evidence type="ECO:0000313" key="3">
    <source>
        <dbReference type="EMBL" id="GAA0280326.1"/>
    </source>
</evidence>
<evidence type="ECO:0000313" key="4">
    <source>
        <dbReference type="Proteomes" id="UP001500967"/>
    </source>
</evidence>
<comment type="caution">
    <text evidence="3">The sequence shown here is derived from an EMBL/GenBank/DDBJ whole genome shotgun (WGS) entry which is preliminary data.</text>
</comment>
<feature type="region of interest" description="Disordered" evidence="1">
    <location>
        <begin position="200"/>
        <end position="229"/>
    </location>
</feature>
<proteinExistence type="predicted"/>
<gene>
    <name evidence="3" type="ORF">GCM10009539_80340</name>
</gene>
<dbReference type="Proteomes" id="UP001500967">
    <property type="component" value="Unassembled WGS sequence"/>
</dbReference>
<keyword evidence="2" id="KW-0812">Transmembrane</keyword>
<organism evidence="3 4">
    <name type="scientific">Cryptosporangium japonicum</name>
    <dbReference type="NCBI Taxonomy" id="80872"/>
    <lineage>
        <taxon>Bacteria</taxon>
        <taxon>Bacillati</taxon>
        <taxon>Actinomycetota</taxon>
        <taxon>Actinomycetes</taxon>
        <taxon>Cryptosporangiales</taxon>
        <taxon>Cryptosporangiaceae</taxon>
        <taxon>Cryptosporangium</taxon>
    </lineage>
</organism>
<keyword evidence="4" id="KW-1185">Reference proteome</keyword>
<sequence>MNAERSVFRPPVPRFTGVAYPDGAERVRTVPVEESGMTYPQDPQGWQQQPGGYDPNGGGYGDPYAQPGTHPPAYDPTTGQPAQPGPLPPGYPNAPTSGYPPGAPTSGYPGAPTSGYPGAPTSGYPGAPTSGYPGVPTSGYPGAPTSGYPAAGYPAGGYGGYPPVPPPKKSRTGLILGIVAGVVVLLVIAGSIGAWALLSDEPEPTPTPTAAPTSQPPSPSAPPTDPAQLAQFKDPDLREFARRAAGESDRCEVITSTIPAGNNAAEAVKCIYSTNYQVYFLRYKTLTDRDSYAQSARTGFSDDSLVVDGDTFWTDDKQVRQGNYITGHNTSDNNRYTYWDVPGKPVSGEVYATSSDAAAIEQFWRTIR</sequence>
<reference evidence="4" key="1">
    <citation type="journal article" date="2019" name="Int. J. Syst. Evol. Microbiol.">
        <title>The Global Catalogue of Microorganisms (GCM) 10K type strain sequencing project: providing services to taxonomists for standard genome sequencing and annotation.</title>
        <authorList>
            <consortium name="The Broad Institute Genomics Platform"/>
            <consortium name="The Broad Institute Genome Sequencing Center for Infectious Disease"/>
            <person name="Wu L."/>
            <person name="Ma J."/>
        </authorList>
    </citation>
    <scope>NUCLEOTIDE SEQUENCE [LARGE SCALE GENOMIC DNA]</scope>
    <source>
        <strain evidence="4">JCM 10425</strain>
    </source>
</reference>
<accession>A0ABP3EWE4</accession>
<feature type="compositionally biased region" description="Pro residues" evidence="1">
    <location>
        <begin position="83"/>
        <end position="92"/>
    </location>
</feature>
<feature type="compositionally biased region" description="Pro residues" evidence="1">
    <location>
        <begin position="204"/>
        <end position="225"/>
    </location>
</feature>
<feature type="transmembrane region" description="Helical" evidence="2">
    <location>
        <begin position="174"/>
        <end position="198"/>
    </location>
</feature>